<accession>A0ABW7C7W6</accession>
<evidence type="ECO:0000256" key="1">
    <source>
        <dbReference type="SAM" id="Phobius"/>
    </source>
</evidence>
<feature type="transmembrane region" description="Helical" evidence="1">
    <location>
        <begin position="12"/>
        <end position="34"/>
    </location>
</feature>
<dbReference type="RefSeq" id="WP_099532608.1">
    <property type="nucleotide sequence ID" value="NZ_JAZAQF010000006.1"/>
</dbReference>
<keyword evidence="1" id="KW-1133">Transmembrane helix</keyword>
<organism evidence="2 3">
    <name type="scientific">Limnothrix redekei LRLZ20PSL1</name>
    <dbReference type="NCBI Taxonomy" id="3112953"/>
    <lineage>
        <taxon>Bacteria</taxon>
        <taxon>Bacillati</taxon>
        <taxon>Cyanobacteriota</taxon>
        <taxon>Cyanophyceae</taxon>
        <taxon>Pseudanabaenales</taxon>
        <taxon>Pseudanabaenaceae</taxon>
        <taxon>Limnothrix</taxon>
    </lineage>
</organism>
<feature type="transmembrane region" description="Helical" evidence="1">
    <location>
        <begin position="79"/>
        <end position="100"/>
    </location>
</feature>
<dbReference type="Proteomes" id="UP001604335">
    <property type="component" value="Unassembled WGS sequence"/>
</dbReference>
<keyword evidence="3" id="KW-1185">Reference proteome</keyword>
<sequence length="135" mass="15386">MIYSNPHSTQFVLVTLFFALAFGQIFKNMLEFQVNRWYENRRTQPTVEYKKPQMRIAYLGLAVFTFLCMGESLKVLGFFTLLAYGVSLLVVVPTAIFIWLQMGSMFSLMVKGGSAAIDIESNYGLSAEQIKMKNQ</sequence>
<name>A0ABW7C7W6_9CYAN</name>
<reference evidence="3" key="1">
    <citation type="journal article" date="2024" name="Algal Res.">
        <title>Biochemical, toxicological and genomic investigation of a high-biomass producing Limnothrix strain isolated from Italian shallow drinking water reservoir.</title>
        <authorList>
            <person name="Simonazzi M."/>
            <person name="Shishido T.K."/>
            <person name="Delbaje E."/>
            <person name="Wahlsten M."/>
            <person name="Fewer D.P."/>
            <person name="Sivonen K."/>
            <person name="Pezzolesi L."/>
            <person name="Pistocchi R."/>
        </authorList>
    </citation>
    <scope>NUCLEOTIDE SEQUENCE [LARGE SCALE GENOMIC DNA]</scope>
    <source>
        <strain evidence="3">LRLZ20PSL1</strain>
    </source>
</reference>
<dbReference type="EMBL" id="JAZAQF010000006">
    <property type="protein sequence ID" value="MFG3816204.1"/>
    <property type="molecule type" value="Genomic_DNA"/>
</dbReference>
<comment type="caution">
    <text evidence="2">The sequence shown here is derived from an EMBL/GenBank/DDBJ whole genome shotgun (WGS) entry which is preliminary data.</text>
</comment>
<proteinExistence type="predicted"/>
<evidence type="ECO:0000313" key="3">
    <source>
        <dbReference type="Proteomes" id="UP001604335"/>
    </source>
</evidence>
<keyword evidence="1" id="KW-0472">Membrane</keyword>
<protein>
    <submittedName>
        <fullName evidence="2">Uncharacterized protein</fullName>
    </submittedName>
</protein>
<evidence type="ECO:0000313" key="2">
    <source>
        <dbReference type="EMBL" id="MFG3816204.1"/>
    </source>
</evidence>
<feature type="transmembrane region" description="Helical" evidence="1">
    <location>
        <begin position="55"/>
        <end position="73"/>
    </location>
</feature>
<keyword evidence="1" id="KW-0812">Transmembrane</keyword>
<gene>
    <name evidence="2" type="ORF">VPK24_01035</name>
</gene>